<dbReference type="Proteomes" id="UP000790580">
    <property type="component" value="Unassembled WGS sequence"/>
</dbReference>
<organism evidence="1 2">
    <name type="scientific">Evansella alkalicola</name>
    <dbReference type="NCBI Taxonomy" id="745819"/>
    <lineage>
        <taxon>Bacteria</taxon>
        <taxon>Bacillati</taxon>
        <taxon>Bacillota</taxon>
        <taxon>Bacilli</taxon>
        <taxon>Bacillales</taxon>
        <taxon>Bacillaceae</taxon>
        <taxon>Evansella</taxon>
    </lineage>
</organism>
<reference evidence="1 2" key="1">
    <citation type="submission" date="2021-06" db="EMBL/GenBank/DDBJ databases">
        <title>Bacillus sp. RD4P76, an endophyte from a halophyte.</title>
        <authorList>
            <person name="Sun J.-Q."/>
        </authorList>
    </citation>
    <scope>NUCLEOTIDE SEQUENCE [LARGE SCALE GENOMIC DNA]</scope>
    <source>
        <strain evidence="1 2">JCM 17098</strain>
    </source>
</reference>
<dbReference type="Pfam" id="PF12841">
    <property type="entry name" value="YvrJ"/>
    <property type="match status" value="1"/>
</dbReference>
<keyword evidence="2" id="KW-1185">Reference proteome</keyword>
<comment type="caution">
    <text evidence="1">The sequence shown here is derived from an EMBL/GenBank/DDBJ whole genome shotgun (WGS) entry which is preliminary data.</text>
</comment>
<dbReference type="InterPro" id="IPR024419">
    <property type="entry name" value="YvrJ"/>
</dbReference>
<proteinExistence type="predicted"/>
<dbReference type="RefSeq" id="WP_088076791.1">
    <property type="nucleotide sequence ID" value="NZ_JAHQCR010000074.1"/>
</dbReference>
<protein>
    <submittedName>
        <fullName evidence="1">YvrJ family protein</fullName>
    </submittedName>
</protein>
<name>A0ABS6JXE6_9BACI</name>
<evidence type="ECO:0000313" key="1">
    <source>
        <dbReference type="EMBL" id="MBU9723253.1"/>
    </source>
</evidence>
<gene>
    <name evidence="1" type="ORF">KS407_17695</name>
</gene>
<accession>A0ABS6JXE6</accession>
<sequence>MEAWLSLVGDYGFPIAVTFYLLHRVEKKLDQLNQSVMYLGKLVQMGNEETNALKRQVAIKPVGK</sequence>
<evidence type="ECO:0000313" key="2">
    <source>
        <dbReference type="Proteomes" id="UP000790580"/>
    </source>
</evidence>
<dbReference type="EMBL" id="JAHQCR010000074">
    <property type="protein sequence ID" value="MBU9723253.1"/>
    <property type="molecule type" value="Genomic_DNA"/>
</dbReference>